<evidence type="ECO:0000313" key="2">
    <source>
        <dbReference type="EMBL" id="GFS20484.1"/>
    </source>
</evidence>
<sequence>MINIISAYAPQVGEKEVNKEELTKDLVCMIDSIPVGEKGSGLSPFLFTIVLYTISEECRNGLPWELLFADDLAIIADSEEELQRRWLKWQIGLESKGLKVKVNTGKTEVMVSGRNRTKVNIKDKEGRELNQVDQFKYLGVTFSKEGEPETAVRARVKAAWQKWRELGPVIADKKIPTKLKTKLYTTVVRPVILYGAECWTTGVKGENILEKTEMRILRRIKGVTLKDKMKGEDIRKELGVGSIKSKARESRLRWFGHVHRREQESNLRQVMDMESPEGDQEAD</sequence>
<reference evidence="2 3" key="1">
    <citation type="journal article" date="2021" name="Elife">
        <title>Chloroplast acquisition without the gene transfer in kleptoplastic sea slugs, Plakobranchus ocellatus.</title>
        <authorList>
            <person name="Maeda T."/>
            <person name="Takahashi S."/>
            <person name="Yoshida T."/>
            <person name="Shimamura S."/>
            <person name="Takaki Y."/>
            <person name="Nagai Y."/>
            <person name="Toyoda A."/>
            <person name="Suzuki Y."/>
            <person name="Arimoto A."/>
            <person name="Ishii H."/>
            <person name="Satoh N."/>
            <person name="Nishiyama T."/>
            <person name="Hasebe M."/>
            <person name="Maruyama T."/>
            <person name="Minagawa J."/>
            <person name="Obokata J."/>
            <person name="Shigenobu S."/>
        </authorList>
    </citation>
    <scope>NUCLEOTIDE SEQUENCE [LARGE SCALE GENOMIC DNA]</scope>
</reference>
<name>A0AAV4JEL3_9GAST</name>
<evidence type="ECO:0000259" key="1">
    <source>
        <dbReference type="PROSITE" id="PS50878"/>
    </source>
</evidence>
<feature type="domain" description="Reverse transcriptase" evidence="1">
    <location>
        <begin position="1"/>
        <end position="142"/>
    </location>
</feature>
<keyword evidence="3" id="KW-1185">Reference proteome</keyword>
<dbReference type="PANTHER" id="PTHR47027">
    <property type="entry name" value="REVERSE TRANSCRIPTASE DOMAIN-CONTAINING PROTEIN"/>
    <property type="match status" value="1"/>
</dbReference>
<organism evidence="2 3">
    <name type="scientific">Elysia marginata</name>
    <dbReference type="NCBI Taxonomy" id="1093978"/>
    <lineage>
        <taxon>Eukaryota</taxon>
        <taxon>Metazoa</taxon>
        <taxon>Spiralia</taxon>
        <taxon>Lophotrochozoa</taxon>
        <taxon>Mollusca</taxon>
        <taxon>Gastropoda</taxon>
        <taxon>Heterobranchia</taxon>
        <taxon>Euthyneura</taxon>
        <taxon>Panpulmonata</taxon>
        <taxon>Sacoglossa</taxon>
        <taxon>Placobranchoidea</taxon>
        <taxon>Plakobranchidae</taxon>
        <taxon>Elysia</taxon>
    </lineage>
</organism>
<dbReference type="PROSITE" id="PS50878">
    <property type="entry name" value="RT_POL"/>
    <property type="match status" value="1"/>
</dbReference>
<dbReference type="InterPro" id="IPR000477">
    <property type="entry name" value="RT_dom"/>
</dbReference>
<evidence type="ECO:0000313" key="3">
    <source>
        <dbReference type="Proteomes" id="UP000762676"/>
    </source>
</evidence>
<dbReference type="Proteomes" id="UP000762676">
    <property type="component" value="Unassembled WGS sequence"/>
</dbReference>
<accession>A0AAV4JEL3</accession>
<proteinExistence type="predicted"/>
<gene>
    <name evidence="2" type="ORF">ElyMa_003314200</name>
</gene>
<dbReference type="Pfam" id="PF00078">
    <property type="entry name" value="RVT_1"/>
    <property type="match status" value="1"/>
</dbReference>
<comment type="caution">
    <text evidence="2">The sequence shown here is derived from an EMBL/GenBank/DDBJ whole genome shotgun (WGS) entry which is preliminary data.</text>
</comment>
<protein>
    <submittedName>
        <fullName evidence="2">Retrovirus-related Pol polyprotein from type-1 retrotransposable element R2</fullName>
    </submittedName>
</protein>
<dbReference type="AlphaFoldDB" id="A0AAV4JEL3"/>
<dbReference type="PANTHER" id="PTHR47027:SF28">
    <property type="entry name" value="ENDONUCLEASE-REVERSE TRANSCRIPTASE"/>
    <property type="match status" value="1"/>
</dbReference>
<dbReference type="EMBL" id="BMAT01006822">
    <property type="protein sequence ID" value="GFS20484.1"/>
    <property type="molecule type" value="Genomic_DNA"/>
</dbReference>